<reference evidence="2 3" key="1">
    <citation type="journal article" date="2018" name="Mol. Plant">
        <title>The genome of Artemisia annua provides insight into the evolution of Asteraceae family and artemisinin biosynthesis.</title>
        <authorList>
            <person name="Shen Q."/>
            <person name="Zhang L."/>
            <person name="Liao Z."/>
            <person name="Wang S."/>
            <person name="Yan T."/>
            <person name="Shi P."/>
            <person name="Liu M."/>
            <person name="Fu X."/>
            <person name="Pan Q."/>
            <person name="Wang Y."/>
            <person name="Lv Z."/>
            <person name="Lu X."/>
            <person name="Zhang F."/>
            <person name="Jiang W."/>
            <person name="Ma Y."/>
            <person name="Chen M."/>
            <person name="Hao X."/>
            <person name="Li L."/>
            <person name="Tang Y."/>
            <person name="Lv G."/>
            <person name="Zhou Y."/>
            <person name="Sun X."/>
            <person name="Brodelius P.E."/>
            <person name="Rose J.K.C."/>
            <person name="Tang K."/>
        </authorList>
    </citation>
    <scope>NUCLEOTIDE SEQUENCE [LARGE SCALE GENOMIC DNA]</scope>
    <source>
        <strain evidence="3">cv. Huhao1</strain>
        <tissue evidence="2">Leaf</tissue>
    </source>
</reference>
<dbReference type="InterPro" id="IPR006747">
    <property type="entry name" value="DUF599"/>
</dbReference>
<protein>
    <submittedName>
        <fullName evidence="2">Uncharacterized protein</fullName>
    </submittedName>
</protein>
<proteinExistence type="predicted"/>
<keyword evidence="1" id="KW-0812">Transmembrane</keyword>
<evidence type="ECO:0000313" key="2">
    <source>
        <dbReference type="EMBL" id="PWA74587.1"/>
    </source>
</evidence>
<organism evidence="2 3">
    <name type="scientific">Artemisia annua</name>
    <name type="common">Sweet wormwood</name>
    <dbReference type="NCBI Taxonomy" id="35608"/>
    <lineage>
        <taxon>Eukaryota</taxon>
        <taxon>Viridiplantae</taxon>
        <taxon>Streptophyta</taxon>
        <taxon>Embryophyta</taxon>
        <taxon>Tracheophyta</taxon>
        <taxon>Spermatophyta</taxon>
        <taxon>Magnoliopsida</taxon>
        <taxon>eudicotyledons</taxon>
        <taxon>Gunneridae</taxon>
        <taxon>Pentapetalae</taxon>
        <taxon>asterids</taxon>
        <taxon>campanulids</taxon>
        <taxon>Asterales</taxon>
        <taxon>Asteraceae</taxon>
        <taxon>Asteroideae</taxon>
        <taxon>Anthemideae</taxon>
        <taxon>Artemisiinae</taxon>
        <taxon>Artemisia</taxon>
    </lineage>
</organism>
<dbReference type="PANTHER" id="PTHR31168">
    <property type="entry name" value="OS02G0292800 PROTEIN"/>
    <property type="match status" value="1"/>
</dbReference>
<sequence length="299" mass="34147">MEEKDIDYVLVPLGLGIMIMYHIWLVYTVLKYPRRTVIGLNAESRHQWVLSMMADPLKNGVLAVQTIRNNIMASTLLATTAITLSSIISVFVSSTTNSNQAASQIVYGNKTPLLSSVKHFAILLCFLVAFLCNVQSIRYYAHVSFLATVPTFIDRREPIKYVARNLNRGSLFWSIGLRAFYFSFPLFLWIFGPIPMFICCIIMSFVLYFLDTTTSFTRNLHSYSIREHREKTESSELEIGGNFLQFRVVLGTRLAQQSVSSILRENLFMLPPIQFQAFSRKICSCKFSLSRFFGVLTFA</sequence>
<keyword evidence="1" id="KW-1133">Transmembrane helix</keyword>
<evidence type="ECO:0000313" key="3">
    <source>
        <dbReference type="Proteomes" id="UP000245207"/>
    </source>
</evidence>
<feature type="transmembrane region" description="Helical" evidence="1">
    <location>
        <begin position="113"/>
        <end position="131"/>
    </location>
</feature>
<accession>A0A2U1NM46</accession>
<dbReference type="Pfam" id="PF04654">
    <property type="entry name" value="DUF599"/>
    <property type="match status" value="1"/>
</dbReference>
<gene>
    <name evidence="2" type="ORF">CTI12_AA175700</name>
</gene>
<dbReference type="Proteomes" id="UP000245207">
    <property type="component" value="Unassembled WGS sequence"/>
</dbReference>
<feature type="transmembrane region" description="Helical" evidence="1">
    <location>
        <begin position="190"/>
        <end position="210"/>
    </location>
</feature>
<dbReference type="AlphaFoldDB" id="A0A2U1NM46"/>
<evidence type="ECO:0000256" key="1">
    <source>
        <dbReference type="SAM" id="Phobius"/>
    </source>
</evidence>
<name>A0A2U1NM46_ARTAN</name>
<comment type="caution">
    <text evidence="2">The sequence shown here is derived from an EMBL/GenBank/DDBJ whole genome shotgun (WGS) entry which is preliminary data.</text>
</comment>
<feature type="transmembrane region" description="Helical" evidence="1">
    <location>
        <begin position="71"/>
        <end position="92"/>
    </location>
</feature>
<keyword evidence="1" id="KW-0472">Membrane</keyword>
<dbReference type="EMBL" id="PKPP01002543">
    <property type="protein sequence ID" value="PWA74587.1"/>
    <property type="molecule type" value="Genomic_DNA"/>
</dbReference>
<dbReference type="OrthoDB" id="761598at2759"/>
<feature type="transmembrane region" description="Helical" evidence="1">
    <location>
        <begin position="7"/>
        <end position="27"/>
    </location>
</feature>
<keyword evidence="3" id="KW-1185">Reference proteome</keyword>
<dbReference type="PANTHER" id="PTHR31168:SF19">
    <property type="entry name" value="OS01G0683700 PROTEIN"/>
    <property type="match status" value="1"/>
</dbReference>